<accession>A0A853JUW7</accession>
<dbReference type="Proteomes" id="UP000586254">
    <property type="component" value="Unassembled WGS sequence"/>
</dbReference>
<evidence type="ECO:0000313" key="5">
    <source>
        <dbReference type="Proteomes" id="UP000586254"/>
    </source>
</evidence>
<dbReference type="EMBL" id="JACCKS010000051">
    <property type="protein sequence ID" value="NZA40408.1"/>
    <property type="molecule type" value="Genomic_DNA"/>
</dbReference>
<dbReference type="Gene3D" id="3.20.20.480">
    <property type="entry name" value="Trimethylamine methyltransferase-like"/>
    <property type="match status" value="1"/>
</dbReference>
<protein>
    <submittedName>
        <fullName evidence="4">Trimethylamine methyltransferase family protein</fullName>
    </submittedName>
</protein>
<dbReference type="InterPro" id="IPR038601">
    <property type="entry name" value="MttB-like_sf"/>
</dbReference>
<keyword evidence="2 4" id="KW-0489">Methyltransferase</keyword>
<dbReference type="GO" id="GO:0008168">
    <property type="term" value="F:methyltransferase activity"/>
    <property type="evidence" value="ECO:0007669"/>
    <property type="project" value="UniProtKB-KW"/>
</dbReference>
<dbReference type="Pfam" id="PF06253">
    <property type="entry name" value="MTTB"/>
    <property type="match status" value="1"/>
</dbReference>
<reference evidence="4 5" key="1">
    <citation type="submission" date="2020-07" db="EMBL/GenBank/DDBJ databases">
        <title>Organ Donor 1.</title>
        <authorList>
            <person name="Marsh A.J."/>
            <person name="Azcarate-Peril M.A."/>
        </authorList>
    </citation>
    <scope>NUCLEOTIDE SEQUENCE [LARGE SCALE GENOMIC DNA]</scope>
    <source>
        <strain evidence="4 5">AMC0717</strain>
    </source>
</reference>
<dbReference type="AlphaFoldDB" id="A0A853JUW7"/>
<comment type="similarity">
    <text evidence="1">Belongs to the trimethylamine methyltransferase family.</text>
</comment>
<dbReference type="InterPro" id="IPR010426">
    <property type="entry name" value="MTTB_MeTrfase"/>
</dbReference>
<evidence type="ECO:0000313" key="4">
    <source>
        <dbReference type="EMBL" id="NZA40408.1"/>
    </source>
</evidence>
<keyword evidence="3 4" id="KW-0808">Transferase</keyword>
<name>A0A853JUW7_9FIRM</name>
<comment type="caution">
    <text evidence="4">The sequence shown here is derived from an EMBL/GenBank/DDBJ whole genome shotgun (WGS) entry which is preliminary data.</text>
</comment>
<evidence type="ECO:0000256" key="2">
    <source>
        <dbReference type="ARBA" id="ARBA00022603"/>
    </source>
</evidence>
<sequence>MNKRTPKIYREEFMLPKLANRETTQNWLKDGAKSVEALAADMVEERIGNYKLPELADFQEKILEKYIPQEWNAD</sequence>
<evidence type="ECO:0000256" key="1">
    <source>
        <dbReference type="ARBA" id="ARBA00007137"/>
    </source>
</evidence>
<evidence type="ECO:0000256" key="3">
    <source>
        <dbReference type="ARBA" id="ARBA00022679"/>
    </source>
</evidence>
<dbReference type="GO" id="GO:0032259">
    <property type="term" value="P:methylation"/>
    <property type="evidence" value="ECO:0007669"/>
    <property type="project" value="UniProtKB-KW"/>
</dbReference>
<dbReference type="GO" id="GO:0015948">
    <property type="term" value="P:methanogenesis"/>
    <property type="evidence" value="ECO:0007669"/>
    <property type="project" value="InterPro"/>
</dbReference>
<organism evidence="4 5">
    <name type="scientific">Eubacterium callanderi</name>
    <dbReference type="NCBI Taxonomy" id="53442"/>
    <lineage>
        <taxon>Bacteria</taxon>
        <taxon>Bacillati</taxon>
        <taxon>Bacillota</taxon>
        <taxon>Clostridia</taxon>
        <taxon>Eubacteriales</taxon>
        <taxon>Eubacteriaceae</taxon>
        <taxon>Eubacterium</taxon>
    </lineage>
</organism>
<proteinExistence type="inferred from homology"/>
<gene>
    <name evidence="4" type="ORF">H0N91_20340</name>
</gene>